<comment type="caution">
    <text evidence="1">The sequence shown here is derived from an EMBL/GenBank/DDBJ whole genome shotgun (WGS) entry which is preliminary data.</text>
</comment>
<protein>
    <submittedName>
        <fullName evidence="1">Uncharacterized protein</fullName>
    </submittedName>
</protein>
<keyword evidence="2" id="KW-1185">Reference proteome</keyword>
<organism evidence="1 2">
    <name type="scientific">Thelephora ganbajun</name>
    <name type="common">Ganba fungus</name>
    <dbReference type="NCBI Taxonomy" id="370292"/>
    <lineage>
        <taxon>Eukaryota</taxon>
        <taxon>Fungi</taxon>
        <taxon>Dikarya</taxon>
        <taxon>Basidiomycota</taxon>
        <taxon>Agaricomycotina</taxon>
        <taxon>Agaricomycetes</taxon>
        <taxon>Thelephorales</taxon>
        <taxon>Thelephoraceae</taxon>
        <taxon>Thelephora</taxon>
    </lineage>
</organism>
<dbReference type="Proteomes" id="UP000886501">
    <property type="component" value="Unassembled WGS sequence"/>
</dbReference>
<proteinExistence type="predicted"/>
<dbReference type="EMBL" id="MU118017">
    <property type="protein sequence ID" value="KAF9648213.1"/>
    <property type="molecule type" value="Genomic_DNA"/>
</dbReference>
<name>A0ACB6ZFH7_THEGA</name>
<accession>A0ACB6ZFH7</accession>
<sequence length="216" mass="24631">MSPPSNQTDVKLLHDVGTKLVQETSSCNPPISTVKSLEADVGMALALLRRRINSHESPNYRLYPELLLLIASRLTTDDLVKASHISYHWRAVLLVFPSLWSTLDLTHPNRAFAFLTRSKSAKIHVFFPRLPRNTSFPLESLEQSAERIATLQVVDYLSQKELLLRTMPSLRTLQLYMYRSSALLYEQHQLCFPALETLFVYGVDPPLFSVLETNEC</sequence>
<evidence type="ECO:0000313" key="1">
    <source>
        <dbReference type="EMBL" id="KAF9648213.1"/>
    </source>
</evidence>
<evidence type="ECO:0000313" key="2">
    <source>
        <dbReference type="Proteomes" id="UP000886501"/>
    </source>
</evidence>
<reference evidence="1" key="1">
    <citation type="submission" date="2019-10" db="EMBL/GenBank/DDBJ databases">
        <authorList>
            <consortium name="DOE Joint Genome Institute"/>
            <person name="Kuo A."/>
            <person name="Miyauchi S."/>
            <person name="Kiss E."/>
            <person name="Drula E."/>
            <person name="Kohler A."/>
            <person name="Sanchez-Garcia M."/>
            <person name="Andreopoulos B."/>
            <person name="Barry K.W."/>
            <person name="Bonito G."/>
            <person name="Buee M."/>
            <person name="Carver A."/>
            <person name="Chen C."/>
            <person name="Cichocki N."/>
            <person name="Clum A."/>
            <person name="Culley D."/>
            <person name="Crous P.W."/>
            <person name="Fauchery L."/>
            <person name="Girlanda M."/>
            <person name="Hayes R."/>
            <person name="Keri Z."/>
            <person name="Labutti K."/>
            <person name="Lipzen A."/>
            <person name="Lombard V."/>
            <person name="Magnuson J."/>
            <person name="Maillard F."/>
            <person name="Morin E."/>
            <person name="Murat C."/>
            <person name="Nolan M."/>
            <person name="Ohm R."/>
            <person name="Pangilinan J."/>
            <person name="Pereira M."/>
            <person name="Perotto S."/>
            <person name="Peter M."/>
            <person name="Riley R."/>
            <person name="Sitrit Y."/>
            <person name="Stielow B."/>
            <person name="Szollosi G."/>
            <person name="Zifcakova L."/>
            <person name="Stursova M."/>
            <person name="Spatafora J.W."/>
            <person name="Tedersoo L."/>
            <person name="Vaario L.-M."/>
            <person name="Yamada A."/>
            <person name="Yan M."/>
            <person name="Wang P."/>
            <person name="Xu J."/>
            <person name="Bruns T."/>
            <person name="Baldrian P."/>
            <person name="Vilgalys R."/>
            <person name="Henrissat B."/>
            <person name="Grigoriev I.V."/>
            <person name="Hibbett D."/>
            <person name="Nagy L.G."/>
            <person name="Martin F.M."/>
        </authorList>
    </citation>
    <scope>NUCLEOTIDE SEQUENCE</scope>
    <source>
        <strain evidence="1">P2</strain>
    </source>
</reference>
<reference evidence="1" key="2">
    <citation type="journal article" date="2020" name="Nat. Commun.">
        <title>Large-scale genome sequencing of mycorrhizal fungi provides insights into the early evolution of symbiotic traits.</title>
        <authorList>
            <person name="Miyauchi S."/>
            <person name="Kiss E."/>
            <person name="Kuo A."/>
            <person name="Drula E."/>
            <person name="Kohler A."/>
            <person name="Sanchez-Garcia M."/>
            <person name="Morin E."/>
            <person name="Andreopoulos B."/>
            <person name="Barry K.W."/>
            <person name="Bonito G."/>
            <person name="Buee M."/>
            <person name="Carver A."/>
            <person name="Chen C."/>
            <person name="Cichocki N."/>
            <person name="Clum A."/>
            <person name="Culley D."/>
            <person name="Crous P.W."/>
            <person name="Fauchery L."/>
            <person name="Girlanda M."/>
            <person name="Hayes R.D."/>
            <person name="Keri Z."/>
            <person name="LaButti K."/>
            <person name="Lipzen A."/>
            <person name="Lombard V."/>
            <person name="Magnuson J."/>
            <person name="Maillard F."/>
            <person name="Murat C."/>
            <person name="Nolan M."/>
            <person name="Ohm R.A."/>
            <person name="Pangilinan J."/>
            <person name="Pereira M.F."/>
            <person name="Perotto S."/>
            <person name="Peter M."/>
            <person name="Pfister S."/>
            <person name="Riley R."/>
            <person name="Sitrit Y."/>
            <person name="Stielow J.B."/>
            <person name="Szollosi G."/>
            <person name="Zifcakova L."/>
            <person name="Stursova M."/>
            <person name="Spatafora J.W."/>
            <person name="Tedersoo L."/>
            <person name="Vaario L.M."/>
            <person name="Yamada A."/>
            <person name="Yan M."/>
            <person name="Wang P."/>
            <person name="Xu J."/>
            <person name="Bruns T."/>
            <person name="Baldrian P."/>
            <person name="Vilgalys R."/>
            <person name="Dunand C."/>
            <person name="Henrissat B."/>
            <person name="Grigoriev I.V."/>
            <person name="Hibbett D."/>
            <person name="Nagy L.G."/>
            <person name="Martin F.M."/>
        </authorList>
    </citation>
    <scope>NUCLEOTIDE SEQUENCE</scope>
    <source>
        <strain evidence="1">P2</strain>
    </source>
</reference>
<gene>
    <name evidence="1" type="ORF">BDM02DRAFT_3115682</name>
</gene>